<dbReference type="Gene3D" id="3.30.70.2970">
    <property type="entry name" value="Protein of unknown function (DUF541), domain 2"/>
    <property type="match status" value="1"/>
</dbReference>
<dbReference type="PANTHER" id="PTHR34387">
    <property type="entry name" value="SLR1258 PROTEIN"/>
    <property type="match status" value="1"/>
</dbReference>
<evidence type="ECO:0008006" key="3">
    <source>
        <dbReference type="Google" id="ProtNLM"/>
    </source>
</evidence>
<dbReference type="EMBL" id="LCIT01000007">
    <property type="protein sequence ID" value="KKT63005.1"/>
    <property type="molecule type" value="Genomic_DNA"/>
</dbReference>
<protein>
    <recommendedName>
        <fullName evidence="3">26 kDa periplasmic immunogenic protein</fullName>
    </recommendedName>
</protein>
<organism evidence="1 2">
    <name type="scientific">Candidatus Giovannonibacteria bacterium GW2011_GWA2_44_26</name>
    <dbReference type="NCBI Taxonomy" id="1618648"/>
    <lineage>
        <taxon>Bacteria</taxon>
        <taxon>Candidatus Giovannoniibacteriota</taxon>
    </lineage>
</organism>
<gene>
    <name evidence="1" type="ORF">UW55_C0007G0045</name>
</gene>
<dbReference type="Pfam" id="PF04402">
    <property type="entry name" value="SIMPL"/>
    <property type="match status" value="1"/>
</dbReference>
<dbReference type="InterPro" id="IPR052022">
    <property type="entry name" value="26kDa_periplasmic_antigen"/>
</dbReference>
<dbReference type="InterPro" id="IPR007497">
    <property type="entry name" value="SIMPL/DUF541"/>
</dbReference>
<evidence type="ECO:0000313" key="2">
    <source>
        <dbReference type="Proteomes" id="UP000033945"/>
    </source>
</evidence>
<evidence type="ECO:0000313" key="1">
    <source>
        <dbReference type="EMBL" id="KKT63005.1"/>
    </source>
</evidence>
<dbReference type="PANTHER" id="PTHR34387:SF2">
    <property type="entry name" value="SLR1258 PROTEIN"/>
    <property type="match status" value="1"/>
</dbReference>
<dbReference type="GO" id="GO:0006974">
    <property type="term" value="P:DNA damage response"/>
    <property type="evidence" value="ECO:0007669"/>
    <property type="project" value="TreeGrafter"/>
</dbReference>
<accession>A0A0G1IV61</accession>
<dbReference type="Gene3D" id="3.30.110.170">
    <property type="entry name" value="Protein of unknown function (DUF541), domain 1"/>
    <property type="match status" value="1"/>
</dbReference>
<proteinExistence type="predicted"/>
<comment type="caution">
    <text evidence="1">The sequence shown here is derived from an EMBL/GenBank/DDBJ whole genome shotgun (WGS) entry which is preliminary data.</text>
</comment>
<sequence>MVVFLALSSLFIAVKINGEWRGYGRTIPPNTITVSGEGKVLAKPDIAVVNMGVIKEDVDLAKVQQNAAGIMGQLAKFLKENKIDDKDIKTTSYSISPRYNYREGEQKLRGYEVFQNLEVKIRDLGKVGAILSGAASRGANQVGSLTFSVDDPKKAKEEARAMAIKEAKEKADNLSKNLGVSLKKIVSYSESGGDMPPIYAQADFGFGKGGVSAPVPTPSGENEIRVSVNLTYEIK</sequence>
<reference evidence="1 2" key="1">
    <citation type="journal article" date="2015" name="Nature">
        <title>rRNA introns, odd ribosomes, and small enigmatic genomes across a large radiation of phyla.</title>
        <authorList>
            <person name="Brown C.T."/>
            <person name="Hug L.A."/>
            <person name="Thomas B.C."/>
            <person name="Sharon I."/>
            <person name="Castelle C.J."/>
            <person name="Singh A."/>
            <person name="Wilkins M.J."/>
            <person name="Williams K.H."/>
            <person name="Banfield J.F."/>
        </authorList>
    </citation>
    <scope>NUCLEOTIDE SEQUENCE [LARGE SCALE GENOMIC DNA]</scope>
</reference>
<dbReference type="AlphaFoldDB" id="A0A0G1IV61"/>
<name>A0A0G1IV61_9BACT</name>
<dbReference type="Proteomes" id="UP000033945">
    <property type="component" value="Unassembled WGS sequence"/>
</dbReference>